<keyword evidence="3" id="KW-1185">Reference proteome</keyword>
<name>A0A8X7T813_9BASI</name>
<dbReference type="Pfam" id="PF05456">
    <property type="entry name" value="eIF_4EBP"/>
    <property type="match status" value="1"/>
</dbReference>
<evidence type="ECO:0000313" key="3">
    <source>
        <dbReference type="Proteomes" id="UP000078113"/>
    </source>
</evidence>
<reference evidence="2" key="1">
    <citation type="submission" date="2016-04" db="EMBL/GenBank/DDBJ databases">
        <authorList>
            <person name="Nguyen H.D."/>
            <person name="Samba Siva P."/>
            <person name="Cullis J."/>
            <person name="Levesque C.A."/>
            <person name="Hambleton S."/>
        </authorList>
    </citation>
    <scope>NUCLEOTIDE SEQUENCE</scope>
    <source>
        <strain evidence="2">DAOMC 236422</strain>
    </source>
</reference>
<feature type="compositionally biased region" description="Low complexity" evidence="1">
    <location>
        <begin position="297"/>
        <end position="311"/>
    </location>
</feature>
<dbReference type="InterPro" id="IPR008606">
    <property type="entry name" value="EIF4EBP"/>
</dbReference>
<evidence type="ECO:0000313" key="2">
    <source>
        <dbReference type="EMBL" id="KAE8270888.1"/>
    </source>
</evidence>
<sequence length="325" mass="32938">MTQSTPIRIQRGGPSDAAAITLTPTKSVTASPGGRLYGTTPGGSRIVYSREQLMSLASSPLVNCPLQLRNGAQGIPAEIARRPGTSSTQASPSAGGSSNRRTVPLDPMGSPEKSSMRGMALLKSANNAALMDSQRGGAFEAAVSSRLPSGGVRASTTTTAPRRASATKRSRKVSGEKADTTVTSSDLENDDPMRASLARFGAGGGGSKGVLAEGEKDRGEGGERRGRNRQPRVSLGSLGVAGQQTVEGGLPLPMEIDDTFGGGGGGGLLGEKEMGDAVIASAFGCEAGKSRHGRGLSSSTASSFASGPPSTRSSISTDAPFLMEL</sequence>
<organism evidence="2 3">
    <name type="scientific">Tilletia walkeri</name>
    <dbReference type="NCBI Taxonomy" id="117179"/>
    <lineage>
        <taxon>Eukaryota</taxon>
        <taxon>Fungi</taxon>
        <taxon>Dikarya</taxon>
        <taxon>Basidiomycota</taxon>
        <taxon>Ustilaginomycotina</taxon>
        <taxon>Exobasidiomycetes</taxon>
        <taxon>Tilletiales</taxon>
        <taxon>Tilletiaceae</taxon>
        <taxon>Tilletia</taxon>
    </lineage>
</organism>
<comment type="caution">
    <text evidence="2">The sequence shown here is derived from an EMBL/GenBank/DDBJ whole genome shotgun (WGS) entry which is preliminary data.</text>
</comment>
<feature type="compositionally biased region" description="Low complexity" evidence="1">
    <location>
        <begin position="152"/>
        <end position="164"/>
    </location>
</feature>
<dbReference type="AlphaFoldDB" id="A0A8X7T813"/>
<feature type="region of interest" description="Disordered" evidence="1">
    <location>
        <begin position="141"/>
        <end position="236"/>
    </location>
</feature>
<proteinExistence type="predicted"/>
<dbReference type="EMBL" id="LWDG02000034">
    <property type="protein sequence ID" value="KAE8270888.1"/>
    <property type="molecule type" value="Genomic_DNA"/>
</dbReference>
<dbReference type="GO" id="GO:0045947">
    <property type="term" value="P:negative regulation of translational initiation"/>
    <property type="evidence" value="ECO:0007669"/>
    <property type="project" value="InterPro"/>
</dbReference>
<dbReference type="GO" id="GO:0008190">
    <property type="term" value="F:eukaryotic initiation factor 4E binding"/>
    <property type="evidence" value="ECO:0007669"/>
    <property type="project" value="InterPro"/>
</dbReference>
<feature type="compositionally biased region" description="Polar residues" evidence="1">
    <location>
        <begin position="84"/>
        <end position="101"/>
    </location>
</feature>
<protein>
    <submittedName>
        <fullName evidence="2">Uncharacterized protein</fullName>
    </submittedName>
</protein>
<evidence type="ECO:0000256" key="1">
    <source>
        <dbReference type="SAM" id="MobiDB-lite"/>
    </source>
</evidence>
<feature type="region of interest" description="Disordered" evidence="1">
    <location>
        <begin position="80"/>
        <end position="115"/>
    </location>
</feature>
<feature type="compositionally biased region" description="Basic and acidic residues" evidence="1">
    <location>
        <begin position="213"/>
        <end position="225"/>
    </location>
</feature>
<dbReference type="Proteomes" id="UP000078113">
    <property type="component" value="Unassembled WGS sequence"/>
</dbReference>
<accession>A0A8X7T813</accession>
<feature type="region of interest" description="Disordered" evidence="1">
    <location>
        <begin position="288"/>
        <end position="325"/>
    </location>
</feature>
<gene>
    <name evidence="2" type="ORF">A4X09_0g1469</name>
</gene>
<reference evidence="2" key="2">
    <citation type="journal article" date="2019" name="IMA Fungus">
        <title>Genome sequencing and comparison of five Tilletia species to identify candidate genes for the detection of regulated species infecting wheat.</title>
        <authorList>
            <person name="Nguyen H.D.T."/>
            <person name="Sultana T."/>
            <person name="Kesanakurti P."/>
            <person name="Hambleton S."/>
        </authorList>
    </citation>
    <scope>NUCLEOTIDE SEQUENCE</scope>
    <source>
        <strain evidence="2">DAOMC 236422</strain>
    </source>
</reference>